<evidence type="ECO:0000256" key="6">
    <source>
        <dbReference type="ARBA" id="ARBA00022723"/>
    </source>
</evidence>
<dbReference type="Ensembl" id="ENSLLET00000034969.1">
    <property type="protein sequence ID" value="ENSLLEP00000033691.1"/>
    <property type="gene ID" value="ENSLLEG00000021326.1"/>
</dbReference>
<feature type="binding site" evidence="14">
    <location>
        <position position="189"/>
    </location>
    <ligand>
        <name>Ca(2+)</name>
        <dbReference type="ChEBI" id="CHEBI:29108"/>
        <label>2</label>
    </ligand>
</feature>
<evidence type="ECO:0000256" key="2">
    <source>
        <dbReference type="ARBA" id="ARBA00010370"/>
    </source>
</evidence>
<proteinExistence type="inferred from homology"/>
<evidence type="ECO:0000313" key="19">
    <source>
        <dbReference type="Proteomes" id="UP000694569"/>
    </source>
</evidence>
<dbReference type="GO" id="GO:0030574">
    <property type="term" value="P:collagen catabolic process"/>
    <property type="evidence" value="ECO:0007669"/>
    <property type="project" value="TreeGrafter"/>
</dbReference>
<dbReference type="PANTHER" id="PTHR10201:SF317">
    <property type="entry name" value="MATRILYSIN-LIKE"/>
    <property type="match status" value="1"/>
</dbReference>
<feature type="binding site" evidence="14">
    <location>
        <position position="196"/>
    </location>
    <ligand>
        <name>Ca(2+)</name>
        <dbReference type="ChEBI" id="CHEBI:29108"/>
        <label>1</label>
    </ligand>
</feature>
<evidence type="ECO:0000256" key="14">
    <source>
        <dbReference type="PIRSR" id="PIRSR621190-2"/>
    </source>
</evidence>
<evidence type="ECO:0000256" key="5">
    <source>
        <dbReference type="ARBA" id="ARBA00022670"/>
    </source>
</evidence>
<keyword evidence="9 14" id="KW-0862">Zinc</keyword>
<evidence type="ECO:0000256" key="4">
    <source>
        <dbReference type="ARBA" id="ARBA00022530"/>
    </source>
</evidence>
<feature type="signal peptide" evidence="16">
    <location>
        <begin position="1"/>
        <end position="18"/>
    </location>
</feature>
<name>A0A8C5Q8T5_9ANUR</name>
<comment type="subcellular location">
    <subcellularLocation>
        <location evidence="1">Secreted</location>
        <location evidence="1">Extracellular space</location>
        <location evidence="1">Extracellular matrix</location>
    </subcellularLocation>
</comment>
<evidence type="ECO:0000256" key="15">
    <source>
        <dbReference type="PIRSR" id="PIRSR621190-5"/>
    </source>
</evidence>
<evidence type="ECO:0000256" key="12">
    <source>
        <dbReference type="ARBA" id="ARBA00023145"/>
    </source>
</evidence>
<dbReference type="SUPFAM" id="SSF55486">
    <property type="entry name" value="Metalloproteases ('zincins'), catalytic domain"/>
    <property type="match status" value="1"/>
</dbReference>
<dbReference type="InterPro" id="IPR002477">
    <property type="entry name" value="Peptidoglycan-bd-like"/>
</dbReference>
<evidence type="ECO:0000256" key="13">
    <source>
        <dbReference type="PIRSR" id="PIRSR621190-1"/>
    </source>
</evidence>
<keyword evidence="19" id="KW-1185">Reference proteome</keyword>
<evidence type="ECO:0000313" key="18">
    <source>
        <dbReference type="Ensembl" id="ENSLLEP00000033691.1"/>
    </source>
</evidence>
<feature type="binding site" evidence="14">
    <location>
        <position position="231"/>
    </location>
    <ligand>
        <name>Zn(2+)</name>
        <dbReference type="ChEBI" id="CHEBI:29105"/>
        <label>2</label>
        <note>catalytic</note>
    </ligand>
</feature>
<dbReference type="Pfam" id="PF00413">
    <property type="entry name" value="Peptidase_M10"/>
    <property type="match status" value="1"/>
</dbReference>
<protein>
    <recommendedName>
        <fullName evidence="17">Peptidase metallopeptidase domain-containing protein</fullName>
    </recommendedName>
</protein>
<dbReference type="InterPro" id="IPR021190">
    <property type="entry name" value="Pept_M10A"/>
</dbReference>
<evidence type="ECO:0000256" key="8">
    <source>
        <dbReference type="ARBA" id="ARBA00022801"/>
    </source>
</evidence>
<organism evidence="18 19">
    <name type="scientific">Leptobrachium leishanense</name>
    <name type="common">Leishan spiny toad</name>
    <dbReference type="NCBI Taxonomy" id="445787"/>
    <lineage>
        <taxon>Eukaryota</taxon>
        <taxon>Metazoa</taxon>
        <taxon>Chordata</taxon>
        <taxon>Craniata</taxon>
        <taxon>Vertebrata</taxon>
        <taxon>Euteleostomi</taxon>
        <taxon>Amphibia</taxon>
        <taxon>Batrachia</taxon>
        <taxon>Anura</taxon>
        <taxon>Pelobatoidea</taxon>
        <taxon>Megophryidae</taxon>
        <taxon>Leptobrachium</taxon>
    </lineage>
</organism>
<keyword evidence="3" id="KW-0964">Secreted</keyword>
<feature type="binding site" description="in inhibited form" evidence="14">
    <location>
        <position position="87"/>
    </location>
    <ligand>
        <name>Zn(2+)</name>
        <dbReference type="ChEBI" id="CHEBI:29105"/>
        <label>2</label>
        <note>catalytic</note>
    </ligand>
</feature>
<dbReference type="GeneTree" id="ENSGT00940000160903"/>
<dbReference type="CDD" id="cd04278">
    <property type="entry name" value="ZnMc_MMP"/>
    <property type="match status" value="1"/>
</dbReference>
<feature type="binding site" evidence="14">
    <location>
        <position position="223"/>
    </location>
    <ligand>
        <name>Zn(2+)</name>
        <dbReference type="ChEBI" id="CHEBI:29105"/>
        <label>2</label>
        <note>catalytic</note>
    </ligand>
</feature>
<comment type="cofactor">
    <cofactor evidence="14">
        <name>Ca(2+)</name>
        <dbReference type="ChEBI" id="CHEBI:29108"/>
    </cofactor>
    <text evidence="14">Can bind about 5 Ca(2+) ions per subunit.</text>
</comment>
<feature type="binding site" evidence="14">
    <location>
        <position position="170"/>
    </location>
    <ligand>
        <name>Ca(2+)</name>
        <dbReference type="ChEBI" id="CHEBI:29108"/>
        <label>3</label>
    </ligand>
</feature>
<feature type="binding site" evidence="14">
    <location>
        <position position="119"/>
    </location>
    <ligand>
        <name>Ca(2+)</name>
        <dbReference type="ChEBI" id="CHEBI:29108"/>
        <label>1</label>
    </ligand>
</feature>
<sequence length="262" mass="29267">MLPVTISVILASLSYSLAFPKPTSEAELSVAEFNFAEEFLNKFYPSTKKSGLNVFYEKVKEMQKFFGLKVTGNVNKETMDVMKSPRCGMPDVAEFSLFPGRPKWTKTALTYRILNYTPDLSVAVVNDAIRKAFKVWSDVTPLTFRKVSIGEADIFIQFAAGYHRDSSSFDGPGGTLAHAYAPGGGIGGDAHFDEDERWSSNSQGVNLFLVAAHEFGHSLGLSHSDDRRALMFPMYRYVNPNTFRLSQDDVRGIQSLYGRKRK</sequence>
<dbReference type="GO" id="GO:0005615">
    <property type="term" value="C:extracellular space"/>
    <property type="evidence" value="ECO:0007669"/>
    <property type="project" value="TreeGrafter"/>
</dbReference>
<feature type="binding site" evidence="14">
    <location>
        <position position="153"/>
    </location>
    <ligand>
        <name>Ca(2+)</name>
        <dbReference type="ChEBI" id="CHEBI:29108"/>
        <label>2</label>
    </ligand>
</feature>
<reference evidence="18" key="2">
    <citation type="submission" date="2025-09" db="UniProtKB">
        <authorList>
            <consortium name="Ensembl"/>
        </authorList>
    </citation>
    <scope>IDENTIFICATION</scope>
</reference>
<feature type="binding site" evidence="14">
    <location>
        <position position="165"/>
    </location>
    <ligand>
        <name>Zn(2+)</name>
        <dbReference type="ChEBI" id="CHEBI:29105"/>
        <label>1</label>
    </ligand>
</feature>
<keyword evidence="6 14" id="KW-0479">Metal-binding</keyword>
<feature type="binding site" evidence="14">
    <location>
        <position position="193"/>
    </location>
    <ligand>
        <name>Ca(2+)</name>
        <dbReference type="ChEBI" id="CHEBI:29108"/>
        <label>3</label>
    </ligand>
</feature>
<keyword evidence="11" id="KW-0482">Metalloprotease</keyword>
<evidence type="ECO:0000256" key="9">
    <source>
        <dbReference type="ARBA" id="ARBA00022833"/>
    </source>
</evidence>
<keyword evidence="8" id="KW-0378">Hydrolase</keyword>
<dbReference type="GO" id="GO:0031012">
    <property type="term" value="C:extracellular matrix"/>
    <property type="evidence" value="ECO:0007669"/>
    <property type="project" value="InterPro"/>
</dbReference>
<feature type="binding site" evidence="14">
    <location>
        <position position="171"/>
    </location>
    <ligand>
        <name>Ca(2+)</name>
        <dbReference type="ChEBI" id="CHEBI:29108"/>
        <label>3</label>
    </ligand>
</feature>
<feature type="binding site" evidence="14">
    <location>
        <position position="213"/>
    </location>
    <ligand>
        <name>Zn(2+)</name>
        <dbReference type="ChEBI" id="CHEBI:29105"/>
        <label>2</label>
        <note>catalytic</note>
    </ligand>
</feature>
<dbReference type="GO" id="GO:0008270">
    <property type="term" value="F:zinc ion binding"/>
    <property type="evidence" value="ECO:0007669"/>
    <property type="project" value="InterPro"/>
</dbReference>
<dbReference type="SUPFAM" id="SSF47090">
    <property type="entry name" value="PGBD-like"/>
    <property type="match status" value="1"/>
</dbReference>
<dbReference type="AlphaFoldDB" id="A0A8C5Q8T5"/>
<evidence type="ECO:0000259" key="17">
    <source>
        <dbReference type="SMART" id="SM00235"/>
    </source>
</evidence>
<dbReference type="InterPro" id="IPR033739">
    <property type="entry name" value="M10A_MMP"/>
</dbReference>
<dbReference type="PANTHER" id="PTHR10201">
    <property type="entry name" value="MATRIX METALLOPROTEINASE"/>
    <property type="match status" value="1"/>
</dbReference>
<dbReference type="PRINTS" id="PR00138">
    <property type="entry name" value="MATRIXIN"/>
</dbReference>
<dbReference type="Gene3D" id="3.40.390.10">
    <property type="entry name" value="Collagenase (Catalytic Domain)"/>
    <property type="match status" value="1"/>
</dbReference>
<feature type="binding site" evidence="14">
    <location>
        <position position="178"/>
    </location>
    <ligand>
        <name>Zn(2+)</name>
        <dbReference type="ChEBI" id="CHEBI:29105"/>
        <label>1</label>
    </ligand>
</feature>
<feature type="binding site" evidence="14">
    <location>
        <position position="196"/>
    </location>
    <ligand>
        <name>Ca(2+)</name>
        <dbReference type="ChEBI" id="CHEBI:29108"/>
        <label>3</label>
    </ligand>
</feature>
<dbReference type="GO" id="GO:0006508">
    <property type="term" value="P:proteolysis"/>
    <property type="evidence" value="ECO:0007669"/>
    <property type="project" value="UniProtKB-KW"/>
</dbReference>
<dbReference type="OrthoDB" id="406838at2759"/>
<feature type="binding site" evidence="14">
    <location>
        <position position="187"/>
    </location>
    <ligand>
        <name>Ca(2+)</name>
        <dbReference type="ChEBI" id="CHEBI:29108"/>
        <label>2</label>
    </ligand>
</feature>
<evidence type="ECO:0000256" key="16">
    <source>
        <dbReference type="SAM" id="SignalP"/>
    </source>
</evidence>
<dbReference type="PROSITE" id="PS00546">
    <property type="entry name" value="CYSTEINE_SWITCH"/>
    <property type="match status" value="1"/>
</dbReference>
<feature type="binding site" evidence="14">
    <location>
        <position position="191"/>
    </location>
    <ligand>
        <name>Zn(2+)</name>
        <dbReference type="ChEBI" id="CHEBI:29105"/>
        <label>1</label>
    </ligand>
</feature>
<dbReference type="GO" id="GO:0004222">
    <property type="term" value="F:metalloendopeptidase activity"/>
    <property type="evidence" value="ECO:0007669"/>
    <property type="project" value="InterPro"/>
</dbReference>
<dbReference type="SMART" id="SM00235">
    <property type="entry name" value="ZnMc"/>
    <property type="match status" value="1"/>
</dbReference>
<feature type="active site" evidence="13">
    <location>
        <position position="214"/>
    </location>
</feature>
<comment type="cofactor">
    <cofactor evidence="14">
        <name>Zn(2+)</name>
        <dbReference type="ChEBI" id="CHEBI:29105"/>
    </cofactor>
    <text evidence="14">Binds 2 Zn(2+) ions per subunit.</text>
</comment>
<keyword evidence="4" id="KW-0272">Extracellular matrix</keyword>
<dbReference type="Pfam" id="PF01471">
    <property type="entry name" value="PG_binding_1"/>
    <property type="match status" value="1"/>
</dbReference>
<dbReference type="GO" id="GO:0030198">
    <property type="term" value="P:extracellular matrix organization"/>
    <property type="evidence" value="ECO:0007669"/>
    <property type="project" value="TreeGrafter"/>
</dbReference>
<dbReference type="FunFam" id="3.40.390.10:FF:000007">
    <property type="entry name" value="Collagenase 3"/>
    <property type="match status" value="1"/>
</dbReference>
<dbReference type="InterPro" id="IPR024079">
    <property type="entry name" value="MetalloPept_cat_dom_sf"/>
</dbReference>
<comment type="similarity">
    <text evidence="2">Belongs to the peptidase M10A family.</text>
</comment>
<dbReference type="Proteomes" id="UP000694569">
    <property type="component" value="Unplaced"/>
</dbReference>
<feature type="binding site" evidence="14">
    <location>
        <position position="217"/>
    </location>
    <ligand>
        <name>Zn(2+)</name>
        <dbReference type="ChEBI" id="CHEBI:29105"/>
        <label>2</label>
        <note>catalytic</note>
    </ligand>
</feature>
<reference evidence="18" key="1">
    <citation type="submission" date="2025-08" db="UniProtKB">
        <authorList>
            <consortium name="Ensembl"/>
        </authorList>
    </citation>
    <scope>IDENTIFICATION</scope>
</reference>
<keyword evidence="7 16" id="KW-0732">Signal</keyword>
<keyword evidence="12" id="KW-0865">Zymogen</keyword>
<keyword evidence="5" id="KW-0645">Protease</keyword>
<accession>A0A8C5Q8T5</accession>
<feature type="domain" description="Peptidase metallopeptidase" evidence="17">
    <location>
        <begin position="100"/>
        <end position="259"/>
    </location>
</feature>
<dbReference type="InterPro" id="IPR006026">
    <property type="entry name" value="Peptidase_Metallo"/>
</dbReference>
<keyword evidence="10 14" id="KW-0106">Calcium</keyword>
<evidence type="ECO:0000256" key="3">
    <source>
        <dbReference type="ARBA" id="ARBA00022525"/>
    </source>
</evidence>
<evidence type="ECO:0000256" key="7">
    <source>
        <dbReference type="ARBA" id="ARBA00022729"/>
    </source>
</evidence>
<dbReference type="InterPro" id="IPR021158">
    <property type="entry name" value="Pept_M10A_Zn_BS"/>
</dbReference>
<evidence type="ECO:0000256" key="10">
    <source>
        <dbReference type="ARBA" id="ARBA00022837"/>
    </source>
</evidence>
<dbReference type="InterPro" id="IPR001818">
    <property type="entry name" value="Pept_M10_metallopeptidase"/>
</dbReference>
<evidence type="ECO:0000256" key="11">
    <source>
        <dbReference type="ARBA" id="ARBA00023049"/>
    </source>
</evidence>
<feature type="binding site" evidence="14">
    <location>
        <position position="163"/>
    </location>
    <ligand>
        <name>Zn(2+)</name>
        <dbReference type="ChEBI" id="CHEBI:29105"/>
        <label>1</label>
    </ligand>
</feature>
<feature type="chain" id="PRO_5034991059" description="Peptidase metallopeptidase domain-containing protein" evidence="16">
    <location>
        <begin position="19"/>
        <end position="262"/>
    </location>
</feature>
<evidence type="ECO:0000256" key="1">
    <source>
        <dbReference type="ARBA" id="ARBA00004498"/>
    </source>
</evidence>
<feature type="short sequence motif" description="Cysteine switch" evidence="15">
    <location>
        <begin position="85"/>
        <end position="92"/>
    </location>
</feature>
<dbReference type="InterPro" id="IPR036365">
    <property type="entry name" value="PGBD-like_sf"/>
</dbReference>